<dbReference type="RefSeq" id="WP_156567041.1">
    <property type="nucleotide sequence ID" value="NZ_CACRSR010000004.1"/>
</dbReference>
<accession>A0A6N2R775</accession>
<feature type="region of interest" description="Disordered" evidence="1">
    <location>
        <begin position="237"/>
        <end position="265"/>
    </location>
</feature>
<protein>
    <submittedName>
        <fullName evidence="2">Uncharacterized protein</fullName>
    </submittedName>
</protein>
<evidence type="ECO:0000256" key="1">
    <source>
        <dbReference type="SAM" id="MobiDB-lite"/>
    </source>
</evidence>
<sequence>MNDRFGSTARDFAAGIVTREGGTPEDVRELSYGPDLDRIVSDHRAEFDWNTVPGMGARVRDWYAEQFPDDPLGGMIAPDVTFAQTVESLHGGDVYDRLGVGESVVRERVFAELSARIGCGYDDIYDAWLNGDGLDPRLVSDPDPEPERRFGIDDVEMRRSATWPGGPHVLSAELPDGRILGHVIPQEGEWLWRLADGTEWHAPCPVEGNVARFIDQGGREAAILSLLEAIETRYPMADPEDPVDVLDESLTGTDPYAAPAAGPAR</sequence>
<dbReference type="AlphaFoldDB" id="A0A6N2R775"/>
<evidence type="ECO:0000313" key="2">
    <source>
        <dbReference type="EMBL" id="VYS75961.1"/>
    </source>
</evidence>
<dbReference type="EMBL" id="CACRSR010000004">
    <property type="protein sequence ID" value="VYS75961.1"/>
    <property type="molecule type" value="Genomic_DNA"/>
</dbReference>
<proteinExistence type="predicted"/>
<feature type="compositionally biased region" description="Acidic residues" evidence="1">
    <location>
        <begin position="238"/>
        <end position="247"/>
    </location>
</feature>
<organism evidence="2">
    <name type="scientific">Bifidobacterium adolescentis</name>
    <dbReference type="NCBI Taxonomy" id="1680"/>
    <lineage>
        <taxon>Bacteria</taxon>
        <taxon>Bacillati</taxon>
        <taxon>Actinomycetota</taxon>
        <taxon>Actinomycetes</taxon>
        <taxon>Bifidobacteriales</taxon>
        <taxon>Bifidobacteriaceae</taxon>
        <taxon>Bifidobacterium</taxon>
    </lineage>
</organism>
<name>A0A6N2R775_BIFAD</name>
<gene>
    <name evidence="2" type="ORF">BALFYP80_00249</name>
</gene>
<reference evidence="2" key="1">
    <citation type="submission" date="2019-11" db="EMBL/GenBank/DDBJ databases">
        <authorList>
            <person name="Feng L."/>
        </authorList>
    </citation>
    <scope>NUCLEOTIDE SEQUENCE</scope>
    <source>
        <strain evidence="2">BAdolescentisLFYP80</strain>
    </source>
</reference>